<dbReference type="PROSITE" id="PS50297">
    <property type="entry name" value="ANK_REP_REGION"/>
    <property type="match status" value="2"/>
</dbReference>
<feature type="region of interest" description="Disordered" evidence="3">
    <location>
        <begin position="734"/>
        <end position="757"/>
    </location>
</feature>
<gene>
    <name evidence="6" type="ORF">PENSUB_7684</name>
</gene>
<dbReference type="InterPro" id="IPR000845">
    <property type="entry name" value="Nucleoside_phosphorylase_d"/>
</dbReference>
<dbReference type="SUPFAM" id="SSF48403">
    <property type="entry name" value="Ankyrin repeat"/>
    <property type="match status" value="1"/>
</dbReference>
<dbReference type="GO" id="GO:0003824">
    <property type="term" value="F:catalytic activity"/>
    <property type="evidence" value="ECO:0007669"/>
    <property type="project" value="InterPro"/>
</dbReference>
<feature type="compositionally biased region" description="Basic and acidic residues" evidence="3">
    <location>
        <begin position="734"/>
        <end position="744"/>
    </location>
</feature>
<feature type="domain" description="Nucleoside phosphorylase" evidence="4">
    <location>
        <begin position="12"/>
        <end position="218"/>
    </location>
</feature>
<dbReference type="STRING" id="1316194.A0A1Q5TKJ7"/>
<dbReference type="InterPro" id="IPR053137">
    <property type="entry name" value="NLR-like"/>
</dbReference>
<dbReference type="InterPro" id="IPR027417">
    <property type="entry name" value="P-loop_NTPase"/>
</dbReference>
<dbReference type="GO" id="GO:0009116">
    <property type="term" value="P:nucleoside metabolic process"/>
    <property type="evidence" value="ECO:0007669"/>
    <property type="project" value="InterPro"/>
</dbReference>
<name>A0A1Q5TKJ7_9EURO</name>
<dbReference type="InterPro" id="IPR056884">
    <property type="entry name" value="NPHP3-like_N"/>
</dbReference>
<evidence type="ECO:0000256" key="1">
    <source>
        <dbReference type="ARBA" id="ARBA00022737"/>
    </source>
</evidence>
<feature type="repeat" description="ANK" evidence="2">
    <location>
        <begin position="676"/>
        <end position="708"/>
    </location>
</feature>
<protein>
    <submittedName>
        <fullName evidence="6">Homeobox protein Wariai</fullName>
    </submittedName>
</protein>
<evidence type="ECO:0000256" key="3">
    <source>
        <dbReference type="SAM" id="MobiDB-lite"/>
    </source>
</evidence>
<dbReference type="Pfam" id="PF24883">
    <property type="entry name" value="NPHP3_N"/>
    <property type="match status" value="1"/>
</dbReference>
<dbReference type="PANTHER" id="PTHR46082:SF11">
    <property type="entry name" value="AAA+ ATPASE DOMAIN-CONTAINING PROTEIN-RELATED"/>
    <property type="match status" value="1"/>
</dbReference>
<dbReference type="Gene3D" id="3.40.50.300">
    <property type="entry name" value="P-loop containing nucleotide triphosphate hydrolases"/>
    <property type="match status" value="1"/>
</dbReference>
<dbReference type="Gene3D" id="1.25.40.20">
    <property type="entry name" value="Ankyrin repeat-containing domain"/>
    <property type="match status" value="1"/>
</dbReference>
<dbReference type="SUPFAM" id="SSF53167">
    <property type="entry name" value="Purine and uridine phosphorylases"/>
    <property type="match status" value="1"/>
</dbReference>
<dbReference type="GO" id="GO:0003677">
    <property type="term" value="F:DNA binding"/>
    <property type="evidence" value="ECO:0007669"/>
    <property type="project" value="UniProtKB-KW"/>
</dbReference>
<keyword evidence="1" id="KW-0677">Repeat</keyword>
<reference evidence="6 7" key="1">
    <citation type="submission" date="2016-10" db="EMBL/GenBank/DDBJ databases">
        <title>Genome sequence of the ascomycete fungus Penicillium subrubescens.</title>
        <authorList>
            <person name="De Vries R.P."/>
            <person name="Peng M."/>
            <person name="Dilokpimol A."/>
            <person name="Hilden K."/>
            <person name="Makela M.R."/>
            <person name="Grigoriev I."/>
            <person name="Riley R."/>
            <person name="Granchi Z."/>
        </authorList>
    </citation>
    <scope>NUCLEOTIDE SEQUENCE [LARGE SCALE GENOMIC DNA]</scope>
    <source>
        <strain evidence="6 7">CBS 132785</strain>
    </source>
</reference>
<dbReference type="Pfam" id="PF12796">
    <property type="entry name" value="Ank_2"/>
    <property type="match status" value="1"/>
</dbReference>
<dbReference type="Proteomes" id="UP000186955">
    <property type="component" value="Unassembled WGS sequence"/>
</dbReference>
<keyword evidence="7" id="KW-1185">Reference proteome</keyword>
<evidence type="ECO:0000256" key="2">
    <source>
        <dbReference type="PROSITE-ProRule" id="PRU00023"/>
    </source>
</evidence>
<dbReference type="SUPFAM" id="SSF52540">
    <property type="entry name" value="P-loop containing nucleoside triphosphate hydrolases"/>
    <property type="match status" value="1"/>
</dbReference>
<dbReference type="Pfam" id="PF01048">
    <property type="entry name" value="PNP_UDP_1"/>
    <property type="match status" value="1"/>
</dbReference>
<dbReference type="PRINTS" id="PR01415">
    <property type="entry name" value="ANKYRIN"/>
</dbReference>
<dbReference type="Gene3D" id="3.40.50.1580">
    <property type="entry name" value="Nucleoside phosphorylase domain"/>
    <property type="match status" value="1"/>
</dbReference>
<evidence type="ECO:0000313" key="6">
    <source>
        <dbReference type="EMBL" id="OKP00753.1"/>
    </source>
</evidence>
<keyword evidence="6" id="KW-0238">DNA-binding</keyword>
<dbReference type="InterPro" id="IPR036770">
    <property type="entry name" value="Ankyrin_rpt-contain_sf"/>
</dbReference>
<dbReference type="InterPro" id="IPR035994">
    <property type="entry name" value="Nucleoside_phosphorylase_sf"/>
</dbReference>
<keyword evidence="6" id="KW-0371">Homeobox</keyword>
<feature type="repeat" description="ANK" evidence="2">
    <location>
        <begin position="710"/>
        <end position="742"/>
    </location>
</feature>
<dbReference type="InterPro" id="IPR002110">
    <property type="entry name" value="Ankyrin_rpt"/>
</dbReference>
<proteinExistence type="predicted"/>
<evidence type="ECO:0000313" key="7">
    <source>
        <dbReference type="Proteomes" id="UP000186955"/>
    </source>
</evidence>
<sequence length="757" mass="85157">MSNPNDYNAGWICAIKTEYVAAPAFLDEKHEGPEYVSINDNNDYTLGKVGKHNVVISVLPYGEYGISSATGVAKEDMLHSFPNVRIGLMVGIGGGAPSPKHDIRLGDIVVSATGTEKGWCTPVRLWHDDPSNLIPRRERTENENNPAIHYGLIASANRLMKDALLRDKLAKEKNVLCFEMEAAGLMNEFPCLVIRGICDYSDTHKNKEWQGYAAMAASAFAKDLLCRIAPTMVEAEKKISDQVHEIQHALSTTGANVAQMKSKLDKDEDIKVLNWLTPIYYAAQQKCFIGMRQPGTGQWLLDSDEYQAWLKADEQILFCPGIPGTGKTIITATIIDDLYTRFRDDTSIAIAYLYCDFRRQHEQKLEHLLANLLKQLAQRLTSIPDDVKTLYKQYKDQPQQPSLDETSKVLNSLSTFYSKVFIVIDALDECQITDGCRTRFLTEIFSLRARQRASICSTSRFILEILEKFKECTSLEIRAGDADVRTYLASHMTRLPSFVQSNPNLQHEIRLQYQRLLMECLVTIDTQSDVIRLVHYTTQQYFEQTQKLWFPEAETNITKVCITYLSFSVFESGFCQTYGEFEDRLKSNKLFDYAAQNWGHHARISSIEGDEFIWDFLKSQTKISARTQAIMVAEEGDRTYSETRMTGLNITAYFGLGQSTVALLNGQHSPSLKASYGATPLYYAAVIGHQVVVKLLLDKDADPNSKEDVGGATPLYNAVENGHQEVVKLLLDKDADPNTKEDRSSATPLHNAVRTGI</sequence>
<dbReference type="AlphaFoldDB" id="A0A1Q5TKJ7"/>
<evidence type="ECO:0000259" key="5">
    <source>
        <dbReference type="Pfam" id="PF24883"/>
    </source>
</evidence>
<keyword evidence="2" id="KW-0040">ANK repeat</keyword>
<dbReference type="PROSITE" id="PS50088">
    <property type="entry name" value="ANK_REPEAT"/>
    <property type="match status" value="2"/>
</dbReference>
<evidence type="ECO:0000259" key="4">
    <source>
        <dbReference type="Pfam" id="PF01048"/>
    </source>
</evidence>
<dbReference type="SMART" id="SM00248">
    <property type="entry name" value="ANK"/>
    <property type="match status" value="2"/>
</dbReference>
<dbReference type="PANTHER" id="PTHR46082">
    <property type="entry name" value="ATP/GTP-BINDING PROTEIN-RELATED"/>
    <property type="match status" value="1"/>
</dbReference>
<comment type="caution">
    <text evidence="6">The sequence shown here is derived from an EMBL/GenBank/DDBJ whole genome shotgun (WGS) entry which is preliminary data.</text>
</comment>
<accession>A0A1Q5TKJ7</accession>
<organism evidence="6 7">
    <name type="scientific">Penicillium subrubescens</name>
    <dbReference type="NCBI Taxonomy" id="1316194"/>
    <lineage>
        <taxon>Eukaryota</taxon>
        <taxon>Fungi</taxon>
        <taxon>Dikarya</taxon>
        <taxon>Ascomycota</taxon>
        <taxon>Pezizomycotina</taxon>
        <taxon>Eurotiomycetes</taxon>
        <taxon>Eurotiomycetidae</taxon>
        <taxon>Eurotiales</taxon>
        <taxon>Aspergillaceae</taxon>
        <taxon>Penicillium</taxon>
    </lineage>
</organism>
<feature type="domain" description="Nephrocystin 3-like N-terminal" evidence="5">
    <location>
        <begin position="295"/>
        <end position="460"/>
    </location>
</feature>
<dbReference type="EMBL" id="MNBE01000643">
    <property type="protein sequence ID" value="OKP00753.1"/>
    <property type="molecule type" value="Genomic_DNA"/>
</dbReference>